<dbReference type="PROSITE" id="PS51318">
    <property type="entry name" value="TAT"/>
    <property type="match status" value="1"/>
</dbReference>
<gene>
    <name evidence="5" type="ORF">B5V02_18530</name>
</gene>
<evidence type="ECO:0000256" key="3">
    <source>
        <dbReference type="ARBA" id="ARBA00022729"/>
    </source>
</evidence>
<dbReference type="PIRSF" id="PIRSF002741">
    <property type="entry name" value="MppA"/>
    <property type="match status" value="1"/>
</dbReference>
<dbReference type="AlphaFoldDB" id="A0A2W7CKP6"/>
<dbReference type="InterPro" id="IPR000914">
    <property type="entry name" value="SBP_5_dom"/>
</dbReference>
<dbReference type="PROSITE" id="PS01040">
    <property type="entry name" value="SBP_BACTERIAL_5"/>
    <property type="match status" value="1"/>
</dbReference>
<dbReference type="InterPro" id="IPR006311">
    <property type="entry name" value="TAT_signal"/>
</dbReference>
<dbReference type="EMBL" id="MZXV01000038">
    <property type="protein sequence ID" value="PZV37063.1"/>
    <property type="molecule type" value="Genomic_DNA"/>
</dbReference>
<dbReference type="GO" id="GO:1904680">
    <property type="term" value="F:peptide transmembrane transporter activity"/>
    <property type="evidence" value="ECO:0007669"/>
    <property type="project" value="TreeGrafter"/>
</dbReference>
<evidence type="ECO:0000256" key="1">
    <source>
        <dbReference type="ARBA" id="ARBA00004418"/>
    </source>
</evidence>
<organism evidence="5 6">
    <name type="scientific">Mesorhizobium kowhaii</name>
    <dbReference type="NCBI Taxonomy" id="1300272"/>
    <lineage>
        <taxon>Bacteria</taxon>
        <taxon>Pseudomonadati</taxon>
        <taxon>Pseudomonadota</taxon>
        <taxon>Alphaproteobacteria</taxon>
        <taxon>Hyphomicrobiales</taxon>
        <taxon>Phyllobacteriaceae</taxon>
        <taxon>Mesorhizobium</taxon>
    </lineage>
</organism>
<evidence type="ECO:0000313" key="6">
    <source>
        <dbReference type="Proteomes" id="UP000248616"/>
    </source>
</evidence>
<dbReference type="InterPro" id="IPR030678">
    <property type="entry name" value="Peptide/Ni-bd"/>
</dbReference>
<reference evidence="6" key="1">
    <citation type="submission" date="2017-03" db="EMBL/GenBank/DDBJ databases">
        <authorList>
            <person name="Safronova V.I."/>
            <person name="Sazanova A.L."/>
            <person name="Chirak E.R."/>
        </authorList>
    </citation>
    <scope>NUCLEOTIDE SEQUENCE [LARGE SCALE GENOMIC DNA]</scope>
    <source>
        <strain evidence="6">Ach-343</strain>
    </source>
</reference>
<dbReference type="Gene3D" id="3.10.105.10">
    <property type="entry name" value="Dipeptide-binding Protein, Domain 3"/>
    <property type="match status" value="1"/>
</dbReference>
<dbReference type="InterPro" id="IPR023765">
    <property type="entry name" value="SBP_5_CS"/>
</dbReference>
<dbReference type="Gene3D" id="3.40.190.10">
    <property type="entry name" value="Periplasmic binding protein-like II"/>
    <property type="match status" value="1"/>
</dbReference>
<dbReference type="InterPro" id="IPR039424">
    <property type="entry name" value="SBP_5"/>
</dbReference>
<sequence length="521" mass="57548">MFSITRRNLLVAGGASSLMAMTGVSSAKAQGAARRTLRIGMSSFPPAVEPVLYAHTATRRIAPQMFDTLLAFDQTSAMTLRPALAERWERINAKSVRLFLRKGVKFHDDGDFTAEDVAFTLSPEHLLGPDMAGKVTAMETLDTIDKVDIVDSHTVVVHTKDEDALIEKRLASWGAEIVSKRAFGASGSWDAWTAAPVGTGPYRIVSQSLDVEVVLAAHDAYWGGLPPLEGIHFRIIPELASRVNALISGEVDFITDLSPDMFSEIKKHPELEVSGGPVQNIRALNIDTTGPILGKVGVRRALSLAIDREAIVQALWQDRLLIPNGYQLPSFGDAYIEDFPGLAYDPDLARQLLRESGYNGEMITYRLLNNYYPNQVAGAQIMVEMWRAVGINVEIQMMENFAQIESKPINAIYDSSNTAIFPDPLGHAWRVFGPFGENVKEGIWSNDEYFGLGEQLKKMADPQARRPIIRQMLQIVDREDPPCVILHGSGQFYGKRKDIAWVPGQTLDLNFGPFNAAHTQN</sequence>
<comment type="caution">
    <text evidence="5">The sequence shown here is derived from an EMBL/GenBank/DDBJ whole genome shotgun (WGS) entry which is preliminary data.</text>
</comment>
<dbReference type="GO" id="GO:0043190">
    <property type="term" value="C:ATP-binding cassette (ABC) transporter complex"/>
    <property type="evidence" value="ECO:0007669"/>
    <property type="project" value="InterPro"/>
</dbReference>
<dbReference type="Proteomes" id="UP000248616">
    <property type="component" value="Unassembled WGS sequence"/>
</dbReference>
<keyword evidence="3" id="KW-0732">Signal</keyword>
<dbReference type="Pfam" id="PF00496">
    <property type="entry name" value="SBP_bac_5"/>
    <property type="match status" value="1"/>
</dbReference>
<evidence type="ECO:0000313" key="5">
    <source>
        <dbReference type="EMBL" id="PZV37063.1"/>
    </source>
</evidence>
<evidence type="ECO:0000259" key="4">
    <source>
        <dbReference type="Pfam" id="PF00496"/>
    </source>
</evidence>
<dbReference type="OrthoDB" id="9803988at2"/>
<comment type="subcellular location">
    <subcellularLocation>
        <location evidence="1">Periplasm</location>
    </subcellularLocation>
</comment>
<accession>A0A2W7CKP6</accession>
<dbReference type="GO" id="GO:0015833">
    <property type="term" value="P:peptide transport"/>
    <property type="evidence" value="ECO:0007669"/>
    <property type="project" value="TreeGrafter"/>
</dbReference>
<protein>
    <submittedName>
        <fullName evidence="5">Oligopeptide ABC transporter substrate-binding protein</fullName>
    </submittedName>
</protein>
<comment type="similarity">
    <text evidence="2">Belongs to the bacterial solute-binding protein 5 family.</text>
</comment>
<dbReference type="SUPFAM" id="SSF53850">
    <property type="entry name" value="Periplasmic binding protein-like II"/>
    <property type="match status" value="1"/>
</dbReference>
<dbReference type="PANTHER" id="PTHR30290:SF38">
    <property type="entry name" value="D,D-DIPEPTIDE-BINDING PERIPLASMIC PROTEIN DDPA-RELATED"/>
    <property type="match status" value="1"/>
</dbReference>
<proteinExistence type="inferred from homology"/>
<feature type="domain" description="Solute-binding protein family 5" evidence="4">
    <location>
        <begin position="80"/>
        <end position="425"/>
    </location>
</feature>
<keyword evidence="6" id="KW-1185">Reference proteome</keyword>
<name>A0A2W7CKP6_9HYPH</name>
<dbReference type="GO" id="GO:0030288">
    <property type="term" value="C:outer membrane-bounded periplasmic space"/>
    <property type="evidence" value="ECO:0007669"/>
    <property type="project" value="UniProtKB-ARBA"/>
</dbReference>
<dbReference type="PANTHER" id="PTHR30290">
    <property type="entry name" value="PERIPLASMIC BINDING COMPONENT OF ABC TRANSPORTER"/>
    <property type="match status" value="1"/>
</dbReference>
<evidence type="ECO:0000256" key="2">
    <source>
        <dbReference type="ARBA" id="ARBA00005695"/>
    </source>
</evidence>
<dbReference type="Gene3D" id="3.90.76.10">
    <property type="entry name" value="Dipeptide-binding Protein, Domain 1"/>
    <property type="match status" value="1"/>
</dbReference>